<evidence type="ECO:0000259" key="9">
    <source>
        <dbReference type="SMART" id="SM00382"/>
    </source>
</evidence>
<evidence type="ECO:0000256" key="8">
    <source>
        <dbReference type="SAM" id="MobiDB-lite"/>
    </source>
</evidence>
<keyword evidence="3" id="KW-0547">Nucleotide-binding</keyword>
<dbReference type="GO" id="GO:0006337">
    <property type="term" value="P:nucleosome disassembly"/>
    <property type="evidence" value="ECO:0007669"/>
    <property type="project" value="TreeGrafter"/>
</dbReference>
<dbReference type="GO" id="GO:0042393">
    <property type="term" value="F:histone binding"/>
    <property type="evidence" value="ECO:0007669"/>
    <property type="project" value="TreeGrafter"/>
</dbReference>
<dbReference type="GO" id="GO:0005524">
    <property type="term" value="F:ATP binding"/>
    <property type="evidence" value="ECO:0007669"/>
    <property type="project" value="UniProtKB-KW"/>
</dbReference>
<proteinExistence type="inferred from homology"/>
<dbReference type="GO" id="GO:0005634">
    <property type="term" value="C:nucleus"/>
    <property type="evidence" value="ECO:0007669"/>
    <property type="project" value="UniProtKB-SubCell"/>
</dbReference>
<evidence type="ECO:0000256" key="7">
    <source>
        <dbReference type="ARBA" id="ARBA00023242"/>
    </source>
</evidence>
<feature type="compositionally biased region" description="Pro residues" evidence="8">
    <location>
        <begin position="1462"/>
        <end position="1479"/>
    </location>
</feature>
<feature type="region of interest" description="Disordered" evidence="8">
    <location>
        <begin position="1392"/>
        <end position="1497"/>
    </location>
</feature>
<keyword evidence="11" id="KW-1185">Reference proteome</keyword>
<feature type="compositionally biased region" description="Basic and acidic residues" evidence="8">
    <location>
        <begin position="58"/>
        <end position="67"/>
    </location>
</feature>
<dbReference type="STRING" id="231916.A0A409VPG0"/>
<accession>A0A409VPG0</accession>
<evidence type="ECO:0000256" key="2">
    <source>
        <dbReference type="ARBA" id="ARBA00006914"/>
    </source>
</evidence>
<dbReference type="InterPro" id="IPR036427">
    <property type="entry name" value="Bromodomain-like_sf"/>
</dbReference>
<feature type="compositionally biased region" description="Polar residues" evidence="8">
    <location>
        <begin position="1"/>
        <end position="20"/>
    </location>
</feature>
<dbReference type="Pfam" id="PF00004">
    <property type="entry name" value="AAA"/>
    <property type="match status" value="1"/>
</dbReference>
<evidence type="ECO:0000313" key="10">
    <source>
        <dbReference type="EMBL" id="PPQ68109.1"/>
    </source>
</evidence>
<dbReference type="GO" id="GO:0045815">
    <property type="term" value="P:transcription initiation-coupled chromatin remodeling"/>
    <property type="evidence" value="ECO:0007669"/>
    <property type="project" value="TreeGrafter"/>
</dbReference>
<feature type="compositionally biased region" description="Low complexity" evidence="8">
    <location>
        <begin position="232"/>
        <end position="243"/>
    </location>
</feature>
<dbReference type="InterPro" id="IPR003593">
    <property type="entry name" value="AAA+_ATPase"/>
</dbReference>
<feature type="compositionally biased region" description="Basic and acidic residues" evidence="8">
    <location>
        <begin position="1150"/>
        <end position="1168"/>
    </location>
</feature>
<keyword evidence="7" id="KW-0539">Nucleus</keyword>
<dbReference type="PANTHER" id="PTHR23069">
    <property type="entry name" value="AAA DOMAIN-CONTAINING"/>
    <property type="match status" value="1"/>
</dbReference>
<dbReference type="Gene3D" id="3.40.50.300">
    <property type="entry name" value="P-loop containing nucleotide triphosphate hydrolases"/>
    <property type="match status" value="2"/>
</dbReference>
<dbReference type="SUPFAM" id="SSF52540">
    <property type="entry name" value="P-loop containing nucleoside triphosphate hydrolases"/>
    <property type="match status" value="2"/>
</dbReference>
<feature type="compositionally biased region" description="Gly residues" evidence="8">
    <location>
        <begin position="306"/>
        <end position="319"/>
    </location>
</feature>
<feature type="region of interest" description="Disordered" evidence="8">
    <location>
        <begin position="1150"/>
        <end position="1264"/>
    </location>
</feature>
<feature type="region of interest" description="Disordered" evidence="8">
    <location>
        <begin position="1"/>
        <end position="361"/>
    </location>
</feature>
<gene>
    <name evidence="10" type="ORF">CVT26_005730</name>
</gene>
<sequence>MALSDSPLSTKHFSSCTAVPTTTTTQPSIRIKLPVLPSMQTRRSSRRASDGASGSEYHASEKSADMDDVHDDDDELKKEPTPEYTTTKSGRKIQKAKYIESSDNDEDEAPAATDLFDDTKTHRVTRGSTRRLNSTEADDEEEQTSVRYPLRNKKPRNNLQGFIATDDDEDHSPDGGYGQRRKRITRHGQSEVSAREQEAAKKQKQAAQRAQRMSRRNASRAEQHGEKDWTPDHGSSGASADADGSLEDAPHTSSDLEIEPEPEPEPEPEEEVDGRPYSLRQRKEINYAIPPPLEEMPKPPPKPIGGRNGARIGGAGGGKGKSRLGWSASGKELGRWMGVRDDDSDSDYPTRTPRKPFGGMGSYGAGAMPAGGMMPGDLAAAGTPSNLGKIGDSGENKRPCSFAGLGTDAKNGNIALADADPLGVNQNVTFDEVGGLEDHIHALKEMTLLPLLYPEVFQRFNVTPPRGVLFHGPPGTGKTLMARALAASCRTGGRQITFFMRKGADCLSKWVGEAERQLRLLFEEARNSQPSIIFFDEIDGLAPVRSSKQDQIHASIVSTLLALMDGMDGRGQVIVIGATNRPDAVDPALRRPGRFDREFYFGLPGLEAREKILSIMTKKWHGWGAGEEDKTEDKEREIKEKVHGLAKLTKGYGGADLRALCTEASLNAIQRRYPQVYKSNDRLLLKPETIEVGLRDFMISIKKLVPSSARSSSSAATPLPTQFVPLLDESLEKVKEAIQRVMPIEKRLSALEEAEFEDEGGEEGALEKEMLSQAMQTLRVYRPRVIIHGQPGMGQGYIGAAALHHLEGYHVQSLELGTLMSDSTRTVEAAIVQLFVEAKRNQPSVIYIPSLIGWCAAVSETSRSTVRAMLDTLSPTDPILLLAVVDGKFSELPKDVKAWFGLTKENRVLLSEPTASQRAAFFEGLIKDVERPPNKFADGMPRRKRVLEELPVAPPLEPRKPTAAELALQVENDQRVLTLLKYRLGPILTELKRKFKRFTKRATEEYNFDPDYQGSGLDTVSTTVIEVHQGMNGVIDITGEHPTQPTVVDQDVSMNGIVMEQQQILQQAPPLFDVDLEKMQSDLFKGRYLTPQDFLDDVAKMLHNAEVRQHEDLERLHKAQQMYVAAEVSIQEFDPQLRLECERMAVRERQRREEARKEKEKEKGKGKEVPGTPAPTGTRRSARANGLQPEHPITDPVKLERRLKRQRGEESSGVDSHGSEGEANGVNGIDPAGRDAKRTRIVEEQDDDRDPLDTLGSSRPGSEVRSHVVRFAHQPIEPMAPLVHPSAMGQYPQQPYPPFPQELPMSPHPSLHLNHIQPNHVNYHHMQPQAHFPNHMMVDESPSRPNGNINLLLNPTPTQNQHNVHMFNNPNMNDMSPFAQPRMNGQGYNFPTMSHDPSDPFTSPPQQQRPQPTSFMAMLNGNTPTPPPLESVQAPDLPRHHTPIPQIRLEAAPQQQLSRQPTPLPLPVTTSTPPPPREPTPMAVERPRTPTPPLPDFHVSSSLVDELRLVLKERTAELTIEELEQLRASCLGTVWRHRKEWDRDALVEQLIKDVKNFVAEVKQDNDSDED</sequence>
<dbReference type="EMBL" id="NHYE01005602">
    <property type="protein sequence ID" value="PPQ68109.1"/>
    <property type="molecule type" value="Genomic_DNA"/>
</dbReference>
<dbReference type="OrthoDB" id="5421at2759"/>
<dbReference type="PROSITE" id="PS00674">
    <property type="entry name" value="AAA"/>
    <property type="match status" value="1"/>
</dbReference>
<dbReference type="Gene3D" id="1.20.920.10">
    <property type="entry name" value="Bromodomain-like"/>
    <property type="match status" value="1"/>
</dbReference>
<dbReference type="InterPro" id="IPR027417">
    <property type="entry name" value="P-loop_NTPase"/>
</dbReference>
<feature type="compositionally biased region" description="Acidic residues" evidence="8">
    <location>
        <begin position="256"/>
        <end position="272"/>
    </location>
</feature>
<protein>
    <recommendedName>
        <fullName evidence="9">AAA+ ATPase domain-containing protein</fullName>
    </recommendedName>
</protein>
<comment type="similarity">
    <text evidence="2">Belongs to the AAA ATPase family.</text>
</comment>
<dbReference type="GO" id="GO:0006334">
    <property type="term" value="P:nucleosome assembly"/>
    <property type="evidence" value="ECO:0007669"/>
    <property type="project" value="TreeGrafter"/>
</dbReference>
<comment type="subcellular location">
    <subcellularLocation>
        <location evidence="1">Nucleus</location>
    </subcellularLocation>
</comment>
<dbReference type="Pfam" id="PF17862">
    <property type="entry name" value="AAA_lid_3"/>
    <property type="match status" value="1"/>
</dbReference>
<dbReference type="SMART" id="SM00382">
    <property type="entry name" value="AAA"/>
    <property type="match status" value="1"/>
</dbReference>
<keyword evidence="6" id="KW-0103">Bromodomain</keyword>
<dbReference type="Gene3D" id="1.10.8.60">
    <property type="match status" value="1"/>
</dbReference>
<dbReference type="Proteomes" id="UP000284706">
    <property type="component" value="Unassembled WGS sequence"/>
</dbReference>
<feature type="domain" description="AAA+ ATPase" evidence="9">
    <location>
        <begin position="464"/>
        <end position="605"/>
    </location>
</feature>
<evidence type="ECO:0000256" key="3">
    <source>
        <dbReference type="ARBA" id="ARBA00022741"/>
    </source>
</evidence>
<evidence type="ECO:0000256" key="6">
    <source>
        <dbReference type="ARBA" id="ARBA00023117"/>
    </source>
</evidence>
<dbReference type="FunCoup" id="A0A409VPG0">
    <property type="interactions" value="502"/>
</dbReference>
<feature type="compositionally biased region" description="Pro residues" evidence="8">
    <location>
        <begin position="289"/>
        <end position="303"/>
    </location>
</feature>
<evidence type="ECO:0000256" key="5">
    <source>
        <dbReference type="ARBA" id="ARBA00022840"/>
    </source>
</evidence>
<comment type="caution">
    <text evidence="10">The sequence shown here is derived from an EMBL/GenBank/DDBJ whole genome shotgun (WGS) entry which is preliminary data.</text>
</comment>
<evidence type="ECO:0000313" key="11">
    <source>
        <dbReference type="Proteomes" id="UP000284706"/>
    </source>
</evidence>
<dbReference type="CDD" id="cd19517">
    <property type="entry name" value="RecA-like_Yta7-like"/>
    <property type="match status" value="1"/>
</dbReference>
<name>A0A409VPG0_9AGAR</name>
<dbReference type="GO" id="GO:0003682">
    <property type="term" value="F:chromatin binding"/>
    <property type="evidence" value="ECO:0007669"/>
    <property type="project" value="TreeGrafter"/>
</dbReference>
<evidence type="ECO:0000256" key="4">
    <source>
        <dbReference type="ARBA" id="ARBA00022801"/>
    </source>
</evidence>
<keyword evidence="5" id="KW-0067">ATP-binding</keyword>
<dbReference type="InterPro" id="IPR045199">
    <property type="entry name" value="ATAD2-like"/>
</dbReference>
<dbReference type="GO" id="GO:0016887">
    <property type="term" value="F:ATP hydrolysis activity"/>
    <property type="evidence" value="ECO:0007669"/>
    <property type="project" value="InterPro"/>
</dbReference>
<keyword evidence="4" id="KW-0378">Hydrolase</keyword>
<feature type="compositionally biased region" description="Basic and acidic residues" evidence="8">
    <location>
        <begin position="1232"/>
        <end position="1243"/>
    </location>
</feature>
<dbReference type="InterPro" id="IPR041569">
    <property type="entry name" value="AAA_lid_3"/>
</dbReference>
<dbReference type="SUPFAM" id="SSF47370">
    <property type="entry name" value="Bromodomain"/>
    <property type="match status" value="1"/>
</dbReference>
<feature type="compositionally biased region" description="Basic and acidic residues" evidence="8">
    <location>
        <begin position="332"/>
        <end position="341"/>
    </location>
</feature>
<dbReference type="InterPro" id="IPR003959">
    <property type="entry name" value="ATPase_AAA_core"/>
</dbReference>
<evidence type="ECO:0000256" key="1">
    <source>
        <dbReference type="ARBA" id="ARBA00004123"/>
    </source>
</evidence>
<dbReference type="PANTHER" id="PTHR23069:SF0">
    <property type="entry name" value="TAT-BINDING HOMOLOG 7"/>
    <property type="match status" value="1"/>
</dbReference>
<feature type="compositionally biased region" description="Basic and acidic residues" evidence="8">
    <location>
        <begin position="219"/>
        <end position="231"/>
    </location>
</feature>
<dbReference type="FunFam" id="3.40.50.300:FF:000061">
    <property type="entry name" value="ATPase family, AAA domain-containing 2"/>
    <property type="match status" value="1"/>
</dbReference>
<reference evidence="10 11" key="1">
    <citation type="journal article" date="2018" name="Evol. Lett.">
        <title>Horizontal gene cluster transfer increased hallucinogenic mushroom diversity.</title>
        <authorList>
            <person name="Reynolds H.T."/>
            <person name="Vijayakumar V."/>
            <person name="Gluck-Thaler E."/>
            <person name="Korotkin H.B."/>
            <person name="Matheny P.B."/>
            <person name="Slot J.C."/>
        </authorList>
    </citation>
    <scope>NUCLEOTIDE SEQUENCE [LARGE SCALE GENOMIC DNA]</scope>
    <source>
        <strain evidence="10 11">SRW20</strain>
    </source>
</reference>
<dbReference type="FunFam" id="3.40.50.300:FF:001218">
    <property type="entry name" value="AAA family ATPase, putative"/>
    <property type="match status" value="1"/>
</dbReference>
<dbReference type="InterPro" id="IPR003960">
    <property type="entry name" value="ATPase_AAA_CS"/>
</dbReference>
<dbReference type="InParanoid" id="A0A409VPG0"/>
<organism evidence="10 11">
    <name type="scientific">Gymnopilus dilepis</name>
    <dbReference type="NCBI Taxonomy" id="231916"/>
    <lineage>
        <taxon>Eukaryota</taxon>
        <taxon>Fungi</taxon>
        <taxon>Dikarya</taxon>
        <taxon>Basidiomycota</taxon>
        <taxon>Agaricomycotina</taxon>
        <taxon>Agaricomycetes</taxon>
        <taxon>Agaricomycetidae</taxon>
        <taxon>Agaricales</taxon>
        <taxon>Agaricineae</taxon>
        <taxon>Hymenogastraceae</taxon>
        <taxon>Gymnopilus</taxon>
    </lineage>
</organism>